<protein>
    <recommendedName>
        <fullName evidence="5">Lipoprotein</fullName>
    </recommendedName>
</protein>
<evidence type="ECO:0008006" key="5">
    <source>
        <dbReference type="Google" id="ProtNLM"/>
    </source>
</evidence>
<dbReference type="Proteomes" id="UP001595997">
    <property type="component" value="Unassembled WGS sequence"/>
</dbReference>
<evidence type="ECO:0000256" key="1">
    <source>
        <dbReference type="SAM" id="MobiDB-lite"/>
    </source>
</evidence>
<evidence type="ECO:0000313" key="3">
    <source>
        <dbReference type="EMBL" id="MFC4493071.1"/>
    </source>
</evidence>
<evidence type="ECO:0000256" key="2">
    <source>
        <dbReference type="SAM" id="SignalP"/>
    </source>
</evidence>
<comment type="caution">
    <text evidence="3">The sequence shown here is derived from an EMBL/GenBank/DDBJ whole genome shotgun (WGS) entry which is preliminary data.</text>
</comment>
<evidence type="ECO:0000313" key="4">
    <source>
        <dbReference type="Proteomes" id="UP001595997"/>
    </source>
</evidence>
<proteinExistence type="predicted"/>
<organism evidence="3 4">
    <name type="scientific">Streptomyces ovatisporus</name>
    <dbReference type="NCBI Taxonomy" id="1128682"/>
    <lineage>
        <taxon>Bacteria</taxon>
        <taxon>Bacillati</taxon>
        <taxon>Actinomycetota</taxon>
        <taxon>Actinomycetes</taxon>
        <taxon>Kitasatosporales</taxon>
        <taxon>Streptomycetaceae</taxon>
        <taxon>Streptomyces</taxon>
    </lineage>
</organism>
<keyword evidence="4" id="KW-1185">Reference proteome</keyword>
<gene>
    <name evidence="3" type="ORF">ACFPA8_02835</name>
</gene>
<dbReference type="EMBL" id="JBHSFH010000003">
    <property type="protein sequence ID" value="MFC4493071.1"/>
    <property type="molecule type" value="Genomic_DNA"/>
</dbReference>
<keyword evidence="2" id="KW-0732">Signal</keyword>
<sequence length="362" mass="38251">MKRPAGIAAGMCAIALFATACSGGEPGAKPAGKAPKQDVAQARPLKVDSAERKITWTDLKKESHVLAAGPSELARGSAADLKDVRLDSDLKKMVPYYLTVSFSNKGTKTLERPSPERDFTLAAADGQAGKRITVFGSPLSGKSGLPEACTKSAPEELKPGGKATVCSIVMMPQGREPVVVSYTGTDAEGRQSAPVIWKTGADKGELPSGVLPFEEAGDTAVEDAEGRTVKVRATPKSVRTGKLSDLSGFKLRGDQKKSVPYYVTFDYRNNGSNKLLPQMNQQIELRGVSGRPAQRLTLIDFSGRDFAPCPKAKPDGLVEPKASVTECSVYLVPKGDSPIALAFTPEGSGAKTLTWQAPESGQ</sequence>
<feature type="signal peptide" evidence="2">
    <location>
        <begin position="1"/>
        <end position="20"/>
    </location>
</feature>
<feature type="chain" id="PRO_5045141625" description="Lipoprotein" evidence="2">
    <location>
        <begin position="21"/>
        <end position="362"/>
    </location>
</feature>
<feature type="region of interest" description="Disordered" evidence="1">
    <location>
        <begin position="25"/>
        <end position="45"/>
    </location>
</feature>
<dbReference type="PROSITE" id="PS51257">
    <property type="entry name" value="PROKAR_LIPOPROTEIN"/>
    <property type="match status" value="1"/>
</dbReference>
<accession>A0ABV9A259</accession>
<name>A0ABV9A259_9ACTN</name>
<reference evidence="4" key="1">
    <citation type="journal article" date="2019" name="Int. J. Syst. Evol. Microbiol.">
        <title>The Global Catalogue of Microorganisms (GCM) 10K type strain sequencing project: providing services to taxonomists for standard genome sequencing and annotation.</title>
        <authorList>
            <consortium name="The Broad Institute Genomics Platform"/>
            <consortium name="The Broad Institute Genome Sequencing Center for Infectious Disease"/>
            <person name="Wu L."/>
            <person name="Ma J."/>
        </authorList>
    </citation>
    <scope>NUCLEOTIDE SEQUENCE [LARGE SCALE GENOMIC DNA]</scope>
    <source>
        <strain evidence="4">CGMCC 4.7357</strain>
    </source>
</reference>
<dbReference type="RefSeq" id="WP_386441709.1">
    <property type="nucleotide sequence ID" value="NZ_JBHSFH010000003.1"/>
</dbReference>